<comment type="subcellular location">
    <subcellularLocation>
        <location evidence="1">Mitochondrion membrane</location>
        <topology evidence="1">Multi-pass membrane protein</topology>
    </subcellularLocation>
</comment>
<dbReference type="GO" id="GO:0015227">
    <property type="term" value="F:O-acyl-L-carnitine transmembrane transporter activity"/>
    <property type="evidence" value="ECO:0007669"/>
    <property type="project" value="TreeGrafter"/>
</dbReference>
<dbReference type="InterPro" id="IPR018108">
    <property type="entry name" value="MCP_transmembrane"/>
</dbReference>
<dbReference type="InterPro" id="IPR023395">
    <property type="entry name" value="MCP_dom_sf"/>
</dbReference>
<feature type="repeat" description="Solcar" evidence="9">
    <location>
        <begin position="7"/>
        <end position="98"/>
    </location>
</feature>
<keyword evidence="5" id="KW-0677">Repeat</keyword>
<keyword evidence="8 9" id="KW-0472">Membrane</keyword>
<evidence type="ECO:0000256" key="5">
    <source>
        <dbReference type="ARBA" id="ARBA00022737"/>
    </source>
</evidence>
<evidence type="ECO:0000256" key="4">
    <source>
        <dbReference type="ARBA" id="ARBA00022692"/>
    </source>
</evidence>
<evidence type="ECO:0000256" key="8">
    <source>
        <dbReference type="ARBA" id="ARBA00023136"/>
    </source>
</evidence>
<reference evidence="12" key="1">
    <citation type="journal article" date="2014" name="Nature">
        <title>Elephant shark genome provides unique insights into gnathostome evolution.</title>
        <authorList>
            <consortium name="International Elephant Shark Genome Sequencing Consortium"/>
            <person name="Venkatesh B."/>
            <person name="Lee A.P."/>
            <person name="Ravi V."/>
            <person name="Maurya A.K."/>
            <person name="Lian M.M."/>
            <person name="Swann J.B."/>
            <person name="Ohta Y."/>
            <person name="Flajnik M.F."/>
            <person name="Sutoh Y."/>
            <person name="Kasahara M."/>
            <person name="Hoon S."/>
            <person name="Gangu V."/>
            <person name="Roy S.W."/>
            <person name="Irimia M."/>
            <person name="Korzh V."/>
            <person name="Kondrychyn I."/>
            <person name="Lim Z.W."/>
            <person name="Tay B.H."/>
            <person name="Tohari S."/>
            <person name="Kong K.W."/>
            <person name="Ho S."/>
            <person name="Lorente-Galdos B."/>
            <person name="Quilez J."/>
            <person name="Marques-Bonet T."/>
            <person name="Raney B.J."/>
            <person name="Ingham P.W."/>
            <person name="Tay A."/>
            <person name="Hillier L.W."/>
            <person name="Minx P."/>
            <person name="Boehm T."/>
            <person name="Wilson R.K."/>
            <person name="Brenner S."/>
            <person name="Warren W.C."/>
        </authorList>
    </citation>
    <scope>NUCLEOTIDE SEQUENCE</scope>
    <source>
        <tissue evidence="12">Brain</tissue>
    </source>
</reference>
<dbReference type="InterPro" id="IPR050567">
    <property type="entry name" value="Mitochondrial_Carrier"/>
</dbReference>
<evidence type="ECO:0000256" key="2">
    <source>
        <dbReference type="ARBA" id="ARBA00006375"/>
    </source>
</evidence>
<proteinExistence type="evidence at transcript level"/>
<dbReference type="PANTHER" id="PTHR45624">
    <property type="entry name" value="MITOCHONDRIAL BASIC AMINO ACIDS TRANSPORTER-RELATED"/>
    <property type="match status" value="1"/>
</dbReference>
<feature type="repeat" description="Solcar" evidence="9">
    <location>
        <begin position="107"/>
        <end position="195"/>
    </location>
</feature>
<dbReference type="GO" id="GO:1902603">
    <property type="term" value="P:carnitine transmembrane transport"/>
    <property type="evidence" value="ECO:0007669"/>
    <property type="project" value="TreeGrafter"/>
</dbReference>
<evidence type="ECO:0000256" key="11">
    <source>
        <dbReference type="SAM" id="Phobius"/>
    </source>
</evidence>
<organism evidence="12">
    <name type="scientific">Callorhinchus milii</name>
    <name type="common">Ghost shark</name>
    <dbReference type="NCBI Taxonomy" id="7868"/>
    <lineage>
        <taxon>Eukaryota</taxon>
        <taxon>Metazoa</taxon>
        <taxon>Chordata</taxon>
        <taxon>Craniata</taxon>
        <taxon>Vertebrata</taxon>
        <taxon>Chondrichthyes</taxon>
        <taxon>Holocephali</taxon>
        <taxon>Chimaeriformes</taxon>
        <taxon>Callorhinchidae</taxon>
        <taxon>Callorhinchus</taxon>
    </lineage>
</organism>
<dbReference type="GO" id="GO:0006839">
    <property type="term" value="P:mitochondrial transport"/>
    <property type="evidence" value="ECO:0007669"/>
    <property type="project" value="TreeGrafter"/>
</dbReference>
<evidence type="ECO:0000256" key="10">
    <source>
        <dbReference type="RuleBase" id="RU000488"/>
    </source>
</evidence>
<evidence type="ECO:0000256" key="6">
    <source>
        <dbReference type="ARBA" id="ARBA00022989"/>
    </source>
</evidence>
<keyword evidence="4 9" id="KW-0812">Transmembrane</keyword>
<feature type="repeat" description="Solcar" evidence="9">
    <location>
        <begin position="206"/>
        <end position="292"/>
    </location>
</feature>
<evidence type="ECO:0000256" key="7">
    <source>
        <dbReference type="ARBA" id="ARBA00023128"/>
    </source>
</evidence>
<dbReference type="PANTHER" id="PTHR45624:SF4">
    <property type="entry name" value="CONGESTED-LIKE TRACHEA PROTEIN-RELATED"/>
    <property type="match status" value="1"/>
</dbReference>
<protein>
    <submittedName>
        <fullName evidence="12">Mitochondrial carnitine/acylcarnitine carrier protein</fullName>
    </submittedName>
</protein>
<sequence>MSDSQSASAGKNLCAGGFGGMCLIITGHPMDTIKVRLQTQPLPPHGETALYTGFLDCFSKTVRREGVRGLYKGMMAPFIGITPVTAVLFFGYGLGKKLQQQNPEDPLTASQRFVSGMLAGFFSVSIITPAERIKCLLQVQRASGERHFSGALDCLRGVYRCSGIAGIYKGTGLTLARDIPATGVYFLTYEGLKDYLTPRGESVSELSVPRILLAGGTAGIMNWIVAIPADVLKSRFQTAPEGSFPNGFRDVLRELIEQEGIRSLYKGFSAVMIRAFPANAACFLGYEFCIKILHWVSERV</sequence>
<dbReference type="EMBL" id="JW874509">
    <property type="protein sequence ID" value="AFP07026.1"/>
    <property type="molecule type" value="mRNA"/>
</dbReference>
<dbReference type="Pfam" id="PF00153">
    <property type="entry name" value="Mito_carr"/>
    <property type="match status" value="3"/>
</dbReference>
<evidence type="ECO:0000256" key="9">
    <source>
        <dbReference type="PROSITE-ProRule" id="PRU00282"/>
    </source>
</evidence>
<dbReference type="GO" id="GO:0031966">
    <property type="term" value="C:mitochondrial membrane"/>
    <property type="evidence" value="ECO:0007669"/>
    <property type="project" value="UniProtKB-SubCell"/>
</dbReference>
<keyword evidence="7" id="KW-0496">Mitochondrion</keyword>
<comment type="similarity">
    <text evidence="2 10">Belongs to the mitochondrial carrier (TC 2.A.29) family.</text>
</comment>
<name>V9L626_CALMI</name>
<feature type="transmembrane region" description="Helical" evidence="11">
    <location>
        <begin position="73"/>
        <end position="93"/>
    </location>
</feature>
<dbReference type="PROSITE" id="PS50920">
    <property type="entry name" value="SOLCAR"/>
    <property type="match status" value="3"/>
</dbReference>
<evidence type="ECO:0000313" key="12">
    <source>
        <dbReference type="EMBL" id="AFP07026.1"/>
    </source>
</evidence>
<evidence type="ECO:0000256" key="1">
    <source>
        <dbReference type="ARBA" id="ARBA00004225"/>
    </source>
</evidence>
<accession>V9L626</accession>
<keyword evidence="3 10" id="KW-0813">Transport</keyword>
<keyword evidence="6 11" id="KW-1133">Transmembrane helix</keyword>
<dbReference type="SUPFAM" id="SSF103506">
    <property type="entry name" value="Mitochondrial carrier"/>
    <property type="match status" value="1"/>
</dbReference>
<dbReference type="Gene3D" id="1.50.40.10">
    <property type="entry name" value="Mitochondrial carrier domain"/>
    <property type="match status" value="2"/>
</dbReference>
<evidence type="ECO:0000256" key="3">
    <source>
        <dbReference type="ARBA" id="ARBA00022448"/>
    </source>
</evidence>
<dbReference type="AlphaFoldDB" id="V9L626"/>